<feature type="short sequence motif" description="'HIGH' region" evidence="9">
    <location>
        <begin position="133"/>
        <end position="143"/>
    </location>
</feature>
<dbReference type="EC" id="6.1.1.19" evidence="9"/>
<dbReference type="InterPro" id="IPR001412">
    <property type="entry name" value="aa-tRNA-synth_I_CS"/>
</dbReference>
<keyword evidence="7 9" id="KW-0030">Aminoacyl-tRNA synthetase</keyword>
<name>Q1IZJ9_DEIGD</name>
<dbReference type="CDD" id="cd00671">
    <property type="entry name" value="ArgRS_core"/>
    <property type="match status" value="1"/>
</dbReference>
<dbReference type="InterPro" id="IPR005148">
    <property type="entry name" value="Arg-tRNA-synth_N"/>
</dbReference>
<dbReference type="SUPFAM" id="SSF55190">
    <property type="entry name" value="Arginyl-tRNA synthetase (ArgRS), N-terminal 'additional' domain"/>
    <property type="match status" value="1"/>
</dbReference>
<evidence type="ECO:0000256" key="1">
    <source>
        <dbReference type="ARBA" id="ARBA00005594"/>
    </source>
</evidence>
<evidence type="ECO:0000256" key="10">
    <source>
        <dbReference type="RuleBase" id="RU363038"/>
    </source>
</evidence>
<comment type="subunit">
    <text evidence="9">Monomer.</text>
</comment>
<dbReference type="AlphaFoldDB" id="Q1IZJ9"/>
<dbReference type="eggNOG" id="COG0018">
    <property type="taxonomic scope" value="Bacteria"/>
</dbReference>
<dbReference type="NCBIfam" id="NF002447">
    <property type="entry name" value="PRK01611.3-4"/>
    <property type="match status" value="1"/>
</dbReference>
<dbReference type="KEGG" id="dge:Dgeo_1036"/>
<keyword evidence="3 9" id="KW-0436">Ligase</keyword>
<dbReference type="InterPro" id="IPR001278">
    <property type="entry name" value="Arg-tRNA-ligase"/>
</dbReference>
<evidence type="ECO:0000256" key="7">
    <source>
        <dbReference type="ARBA" id="ARBA00023146"/>
    </source>
</evidence>
<dbReference type="Gene3D" id="3.40.50.620">
    <property type="entry name" value="HUPs"/>
    <property type="match status" value="1"/>
</dbReference>
<dbReference type="SUPFAM" id="SSF52374">
    <property type="entry name" value="Nucleotidylyl transferase"/>
    <property type="match status" value="1"/>
</dbReference>
<comment type="similarity">
    <text evidence="1 9 10">Belongs to the class-I aminoacyl-tRNA synthetase family.</text>
</comment>
<dbReference type="HAMAP" id="MF_00123">
    <property type="entry name" value="Arg_tRNA_synth"/>
    <property type="match status" value="1"/>
</dbReference>
<dbReference type="FunFam" id="3.40.50.620:FF:000190">
    <property type="entry name" value="Arginine--tRNA ligase"/>
    <property type="match status" value="1"/>
</dbReference>
<accession>Q1IZJ9</accession>
<dbReference type="Proteomes" id="UP000002431">
    <property type="component" value="Chromosome"/>
</dbReference>
<protein>
    <recommendedName>
        <fullName evidence="9">Arginine--tRNA ligase</fullName>
        <ecNumber evidence="9">6.1.1.19</ecNumber>
    </recommendedName>
    <alternativeName>
        <fullName evidence="9">Arginyl-tRNA synthetase</fullName>
        <shortName evidence="9">ArgRS</shortName>
    </alternativeName>
</protein>
<evidence type="ECO:0000259" key="12">
    <source>
        <dbReference type="SMART" id="SM01016"/>
    </source>
</evidence>
<dbReference type="InterPro" id="IPR009080">
    <property type="entry name" value="tRNAsynth_Ia_anticodon-bd"/>
</dbReference>
<keyword evidence="4 9" id="KW-0547">Nucleotide-binding</keyword>
<dbReference type="PROSITE" id="PS00178">
    <property type="entry name" value="AA_TRNA_LIGASE_I"/>
    <property type="match status" value="1"/>
</dbReference>
<dbReference type="InterPro" id="IPR008909">
    <property type="entry name" value="DALR_anticod-bd"/>
</dbReference>
<evidence type="ECO:0000256" key="6">
    <source>
        <dbReference type="ARBA" id="ARBA00022917"/>
    </source>
</evidence>
<evidence type="ECO:0000256" key="5">
    <source>
        <dbReference type="ARBA" id="ARBA00022840"/>
    </source>
</evidence>
<dbReference type="SMART" id="SM00836">
    <property type="entry name" value="DALR_1"/>
    <property type="match status" value="1"/>
</dbReference>
<dbReference type="CDD" id="cd07956">
    <property type="entry name" value="Anticodon_Ia_Arg"/>
    <property type="match status" value="1"/>
</dbReference>
<evidence type="ECO:0000313" key="13">
    <source>
        <dbReference type="EMBL" id="ABF45335.1"/>
    </source>
</evidence>
<dbReference type="SUPFAM" id="SSF47323">
    <property type="entry name" value="Anticodon-binding domain of a subclass of class I aminoacyl-tRNA synthetases"/>
    <property type="match status" value="1"/>
</dbReference>
<dbReference type="HOGENOM" id="CLU_006406_6_1_0"/>
<dbReference type="SMART" id="SM01016">
    <property type="entry name" value="Arg_tRNA_synt_N"/>
    <property type="match status" value="1"/>
</dbReference>
<dbReference type="STRING" id="319795.Dgeo_1036"/>
<keyword evidence="14" id="KW-1185">Reference proteome</keyword>
<dbReference type="GO" id="GO:0005737">
    <property type="term" value="C:cytoplasm"/>
    <property type="evidence" value="ECO:0007669"/>
    <property type="project" value="UniProtKB-SubCell"/>
</dbReference>
<feature type="domain" description="DALR anticodon binding" evidence="11">
    <location>
        <begin position="502"/>
        <end position="628"/>
    </location>
</feature>
<evidence type="ECO:0000256" key="9">
    <source>
        <dbReference type="HAMAP-Rule" id="MF_00123"/>
    </source>
</evidence>
<sequence length="628" mass="68456">MAAGSRHLTADRSLLESPVMDLKAELKAAVQQAAAELGAPVDVAIQETPANKPGDYGTPAAFQMAKALGQNPAQVAAQLAQKVRLPAGIARVEAAGPFLNFFVDVGAFVRAVVEEPTRIPAQSGKVVIEHTSVNPNKELHVGHLRNVVLGDSLARIFRAAGHTVEVQNYIDDTGRQTAESLFAVKHYGRVWDGVQKYDHWLGEGYVRLNADPEKETLEPGIREVMHQLEAGELRPEVEKVVRAHLETCFRLGARYDLLNWESDVVGSGFLGKAMNILEESRYTSHPTEGKYAGAFVMDVSEFMPGLEEPNVVLLRSDGTAMYAAKDIGYQFWKFGLFEGMKFKPFITDPEGHVVWTSAPDGEPDLERRFGHAQEVINVIDSRQDHPQTVVRSALGVAGEPEKQARSIHLSYAFVTLEGQTISGRKGIAVSADEAMDEAERRALAVLAEINPELAAREDAAEIARRIGIGAIRFAMLKAEPTRKIDFRWDQALALNGDTAPYVQYAAVRAANILRKAQEAGYATDGSGADWSALPDIDVNLAKMVARLPEVVAQAVRVHSPHVVAQYALDLATAFNAWYNAKDKNGKPATNVLQSPAGLREARLALVARLRKGFEETLDLIGIQVPAAM</sequence>
<organism evidence="13 14">
    <name type="scientific">Deinococcus geothermalis (strain DSM 11300 / CIP 105573 / AG-3a)</name>
    <dbReference type="NCBI Taxonomy" id="319795"/>
    <lineage>
        <taxon>Bacteria</taxon>
        <taxon>Thermotogati</taxon>
        <taxon>Deinococcota</taxon>
        <taxon>Deinococci</taxon>
        <taxon>Deinococcales</taxon>
        <taxon>Deinococcaceae</taxon>
        <taxon>Deinococcus</taxon>
    </lineage>
</organism>
<dbReference type="GO" id="GO:0006420">
    <property type="term" value="P:arginyl-tRNA aminoacylation"/>
    <property type="evidence" value="ECO:0007669"/>
    <property type="project" value="UniProtKB-UniRule"/>
</dbReference>
<dbReference type="PANTHER" id="PTHR11956:SF5">
    <property type="entry name" value="ARGININE--TRNA LIGASE, CYTOPLASMIC"/>
    <property type="match status" value="1"/>
</dbReference>
<dbReference type="Pfam" id="PF00750">
    <property type="entry name" value="tRNA-synt_1d"/>
    <property type="match status" value="2"/>
</dbReference>
<feature type="domain" description="Arginyl tRNA synthetase N-terminal" evidence="12">
    <location>
        <begin position="20"/>
        <end position="103"/>
    </location>
</feature>
<dbReference type="Pfam" id="PF05746">
    <property type="entry name" value="DALR_1"/>
    <property type="match status" value="1"/>
</dbReference>
<evidence type="ECO:0000256" key="8">
    <source>
        <dbReference type="ARBA" id="ARBA00049339"/>
    </source>
</evidence>
<evidence type="ECO:0000256" key="3">
    <source>
        <dbReference type="ARBA" id="ARBA00022598"/>
    </source>
</evidence>
<evidence type="ECO:0000256" key="4">
    <source>
        <dbReference type="ARBA" id="ARBA00022741"/>
    </source>
</evidence>
<evidence type="ECO:0000256" key="2">
    <source>
        <dbReference type="ARBA" id="ARBA00022490"/>
    </source>
</evidence>
<proteinExistence type="inferred from homology"/>
<dbReference type="InterPro" id="IPR014729">
    <property type="entry name" value="Rossmann-like_a/b/a_fold"/>
</dbReference>
<dbReference type="GO" id="GO:0004814">
    <property type="term" value="F:arginine-tRNA ligase activity"/>
    <property type="evidence" value="ECO:0007669"/>
    <property type="project" value="UniProtKB-UniRule"/>
</dbReference>
<gene>
    <name evidence="9" type="primary">argS</name>
    <name evidence="13" type="ordered locus">Dgeo_1036</name>
</gene>
<comment type="subcellular location">
    <subcellularLocation>
        <location evidence="9">Cytoplasm</location>
    </subcellularLocation>
</comment>
<comment type="catalytic activity">
    <reaction evidence="8 9">
        <text>tRNA(Arg) + L-arginine + ATP = L-arginyl-tRNA(Arg) + AMP + diphosphate</text>
        <dbReference type="Rhea" id="RHEA:20301"/>
        <dbReference type="Rhea" id="RHEA-COMP:9658"/>
        <dbReference type="Rhea" id="RHEA-COMP:9673"/>
        <dbReference type="ChEBI" id="CHEBI:30616"/>
        <dbReference type="ChEBI" id="CHEBI:32682"/>
        <dbReference type="ChEBI" id="CHEBI:33019"/>
        <dbReference type="ChEBI" id="CHEBI:78442"/>
        <dbReference type="ChEBI" id="CHEBI:78513"/>
        <dbReference type="ChEBI" id="CHEBI:456215"/>
        <dbReference type="EC" id="6.1.1.19"/>
    </reaction>
</comment>
<reference evidence="13" key="1">
    <citation type="submission" date="2006-04" db="EMBL/GenBank/DDBJ databases">
        <title>Complete sequence of chromosome of Deinococcus geothermalis DSM 11300.</title>
        <authorList>
            <consortium name="US DOE Joint Genome Institute"/>
            <person name="Copeland A."/>
            <person name="Lucas S."/>
            <person name="Lapidus A."/>
            <person name="Barry K."/>
            <person name="Detter J.C."/>
            <person name="Glavina del Rio T."/>
            <person name="Hammon N."/>
            <person name="Israni S."/>
            <person name="Dalin E."/>
            <person name="Tice H."/>
            <person name="Pitluck S."/>
            <person name="Brettin T."/>
            <person name="Bruce D."/>
            <person name="Han C."/>
            <person name="Tapia R."/>
            <person name="Saunders E."/>
            <person name="Gilna P."/>
            <person name="Schmutz J."/>
            <person name="Larimer F."/>
            <person name="Land M."/>
            <person name="Hauser L."/>
            <person name="Kyrpides N."/>
            <person name="Kim E."/>
            <person name="Daly M.J."/>
            <person name="Fredrickson J.K."/>
            <person name="Makarova K.S."/>
            <person name="Gaidamakova E.K."/>
            <person name="Zhai M."/>
            <person name="Richardson P."/>
        </authorList>
    </citation>
    <scope>NUCLEOTIDE SEQUENCE</scope>
    <source>
        <strain evidence="13">DSM 11300</strain>
    </source>
</reference>
<evidence type="ECO:0000259" key="11">
    <source>
        <dbReference type="SMART" id="SM00836"/>
    </source>
</evidence>
<dbReference type="GO" id="GO:0005524">
    <property type="term" value="F:ATP binding"/>
    <property type="evidence" value="ECO:0007669"/>
    <property type="project" value="UniProtKB-UniRule"/>
</dbReference>
<dbReference type="InterPro" id="IPR036695">
    <property type="entry name" value="Arg-tRNA-synth_N_sf"/>
</dbReference>
<keyword evidence="6 9" id="KW-0648">Protein biosynthesis</keyword>
<evidence type="ECO:0000313" key="14">
    <source>
        <dbReference type="Proteomes" id="UP000002431"/>
    </source>
</evidence>
<keyword evidence="5 9" id="KW-0067">ATP-binding</keyword>
<dbReference type="EMBL" id="CP000359">
    <property type="protein sequence ID" value="ABF45335.1"/>
    <property type="molecule type" value="Genomic_DNA"/>
</dbReference>
<keyword evidence="2 9" id="KW-0963">Cytoplasm</keyword>
<dbReference type="PANTHER" id="PTHR11956">
    <property type="entry name" value="ARGINYL-TRNA SYNTHETASE"/>
    <property type="match status" value="1"/>
</dbReference>
<dbReference type="Gene3D" id="1.10.730.10">
    <property type="entry name" value="Isoleucyl-tRNA Synthetase, Domain 1"/>
    <property type="match status" value="1"/>
</dbReference>
<dbReference type="Pfam" id="PF03485">
    <property type="entry name" value="Arg_tRNA_synt_N"/>
    <property type="match status" value="1"/>
</dbReference>
<dbReference type="InterPro" id="IPR035684">
    <property type="entry name" value="ArgRS_core"/>
</dbReference>
<dbReference type="Gene3D" id="3.30.1360.70">
    <property type="entry name" value="Arginyl tRNA synthetase N-terminal domain"/>
    <property type="match status" value="1"/>
</dbReference>
<dbReference type="PRINTS" id="PR01038">
    <property type="entry name" value="TRNASYNTHARG"/>
</dbReference>